<evidence type="ECO:0000256" key="4">
    <source>
        <dbReference type="ARBA" id="ARBA00022454"/>
    </source>
</evidence>
<keyword evidence="4" id="KW-0158">Chromosome</keyword>
<evidence type="ECO:0000256" key="3">
    <source>
        <dbReference type="ARBA" id="ARBA00011060"/>
    </source>
</evidence>
<evidence type="ECO:0000256" key="2">
    <source>
        <dbReference type="ARBA" id="ARBA00004584"/>
    </source>
</evidence>
<keyword evidence="6" id="KW-0137">Centromere</keyword>
<dbReference type="EMBL" id="CAJVPY010012089">
    <property type="protein sequence ID" value="CAG8731752.1"/>
    <property type="molecule type" value="Genomic_DNA"/>
</dbReference>
<comment type="similarity">
    <text evidence="3">Belongs to the CENP-L/IML3 family.</text>
</comment>
<accession>A0A9N9IDP8</accession>
<feature type="compositionally biased region" description="Basic residues" evidence="7">
    <location>
        <begin position="1"/>
        <end position="14"/>
    </location>
</feature>
<protein>
    <submittedName>
        <fullName evidence="8">9883_t:CDS:1</fullName>
    </submittedName>
</protein>
<dbReference type="Pfam" id="PF13092">
    <property type="entry name" value="CENP-L"/>
    <property type="match status" value="1"/>
</dbReference>
<evidence type="ECO:0000256" key="1">
    <source>
        <dbReference type="ARBA" id="ARBA00004123"/>
    </source>
</evidence>
<keyword evidence="5" id="KW-0539">Nucleus</keyword>
<dbReference type="PANTHER" id="PTHR31740">
    <property type="entry name" value="CENTROMERE PROTEIN L"/>
    <property type="match status" value="1"/>
</dbReference>
<evidence type="ECO:0000256" key="7">
    <source>
        <dbReference type="SAM" id="MobiDB-lite"/>
    </source>
</evidence>
<evidence type="ECO:0000313" key="8">
    <source>
        <dbReference type="EMBL" id="CAG8731752.1"/>
    </source>
</evidence>
<dbReference type="GO" id="GO:0005634">
    <property type="term" value="C:nucleus"/>
    <property type="evidence" value="ECO:0007669"/>
    <property type="project" value="UniProtKB-SubCell"/>
</dbReference>
<feature type="region of interest" description="Disordered" evidence="7">
    <location>
        <begin position="1"/>
        <end position="24"/>
    </location>
</feature>
<evidence type="ECO:0000313" key="9">
    <source>
        <dbReference type="Proteomes" id="UP000789405"/>
    </source>
</evidence>
<dbReference type="InterPro" id="IPR025204">
    <property type="entry name" value="CENP-L"/>
</dbReference>
<dbReference type="GO" id="GO:0000775">
    <property type="term" value="C:chromosome, centromeric region"/>
    <property type="evidence" value="ECO:0007669"/>
    <property type="project" value="UniProtKB-SubCell"/>
</dbReference>
<keyword evidence="9" id="KW-1185">Reference proteome</keyword>
<dbReference type="Proteomes" id="UP000789405">
    <property type="component" value="Unassembled WGS sequence"/>
</dbReference>
<name>A0A9N9IDP8_9GLOM</name>
<sequence length="312" mass="36189">MSRIANKKKKRNRTLRGDSSGDESDREIYSLDADILINKAFTLYRCTPFYKFELSKLHQYAKEIKKFIEGQMTGILPFDSSLDEFENINMLKEGKVTDVVISRIKIPEWNVSNKLPIGIEIQFRSKKSSTEQKFHIVLFPSIRHGDDTKNSPSFSHYPLIIIKAPQRITTIFIEWIQRQFDCRICRHHLLSSNLKGIIEDSPSVSKQTELTYSIPNISEIKNITLRISFEDIKRLYDRIIQKDTEHSETLSIMEGIENHFFHCLRIKFTSLTLSKISTNVGHITCDGKLKLFKVFNSHLTASFLEKLVITAQ</sequence>
<organism evidence="8 9">
    <name type="scientific">Dentiscutata erythropus</name>
    <dbReference type="NCBI Taxonomy" id="1348616"/>
    <lineage>
        <taxon>Eukaryota</taxon>
        <taxon>Fungi</taxon>
        <taxon>Fungi incertae sedis</taxon>
        <taxon>Mucoromycota</taxon>
        <taxon>Glomeromycotina</taxon>
        <taxon>Glomeromycetes</taxon>
        <taxon>Diversisporales</taxon>
        <taxon>Gigasporaceae</taxon>
        <taxon>Dentiscutata</taxon>
    </lineage>
</organism>
<comment type="subcellular location">
    <subcellularLocation>
        <location evidence="2">Chromosome</location>
        <location evidence="2">Centromere</location>
    </subcellularLocation>
    <subcellularLocation>
        <location evidence="1">Nucleus</location>
    </subcellularLocation>
</comment>
<dbReference type="AlphaFoldDB" id="A0A9N9IDP8"/>
<reference evidence="8" key="1">
    <citation type="submission" date="2021-06" db="EMBL/GenBank/DDBJ databases">
        <authorList>
            <person name="Kallberg Y."/>
            <person name="Tangrot J."/>
            <person name="Rosling A."/>
        </authorList>
    </citation>
    <scope>NUCLEOTIDE SEQUENCE</scope>
    <source>
        <strain evidence="8">MA453B</strain>
    </source>
</reference>
<gene>
    <name evidence="8" type="ORF">DERYTH_LOCUS15189</name>
</gene>
<comment type="caution">
    <text evidence="8">The sequence shown here is derived from an EMBL/GenBank/DDBJ whole genome shotgun (WGS) entry which is preliminary data.</text>
</comment>
<evidence type="ECO:0000256" key="6">
    <source>
        <dbReference type="ARBA" id="ARBA00023328"/>
    </source>
</evidence>
<evidence type="ECO:0000256" key="5">
    <source>
        <dbReference type="ARBA" id="ARBA00023242"/>
    </source>
</evidence>
<proteinExistence type="inferred from homology"/>
<dbReference type="PANTHER" id="PTHR31740:SF2">
    <property type="entry name" value="CENTROMERE PROTEIN L"/>
    <property type="match status" value="1"/>
</dbReference>
<dbReference type="OrthoDB" id="8864979at2759"/>